<name>A0A1Y5TFK5_9RHOB</name>
<dbReference type="SUPFAM" id="SSF52799">
    <property type="entry name" value="(Phosphotyrosine protein) phosphatases II"/>
    <property type="match status" value="1"/>
</dbReference>
<dbReference type="GO" id="GO:0016787">
    <property type="term" value="F:hydrolase activity"/>
    <property type="evidence" value="ECO:0007669"/>
    <property type="project" value="UniProtKB-KW"/>
</dbReference>
<protein>
    <submittedName>
        <fullName evidence="2">Beta-lactamase hydrolase-like protein</fullName>
        <ecNumber evidence="2">3.-.-.-</ecNumber>
    </submittedName>
</protein>
<dbReference type="EC" id="3.-.-.-" evidence="2"/>
<dbReference type="Proteomes" id="UP000193623">
    <property type="component" value="Unassembled WGS sequence"/>
</dbReference>
<dbReference type="Gene3D" id="3.90.190.10">
    <property type="entry name" value="Protein tyrosine phosphatase superfamily"/>
    <property type="match status" value="1"/>
</dbReference>
<sequence>MRPLTDRYTVSPQIDPADVAAIAAAGYTTLINNRPCVEIPPSHQADVMEQAAKEAGLHYVVLPITHDTLGPDLAQAQRDIIDASNGPVFAYCASGTRCTIVWALGQAGDMAVDDIIATAQTQGYDLSMMRPHLSQLSGQ</sequence>
<evidence type="ECO:0000313" key="2">
    <source>
        <dbReference type="EMBL" id="SLN60745.1"/>
    </source>
</evidence>
<proteinExistence type="predicted"/>
<accession>A0A1Y5TFK5</accession>
<keyword evidence="3" id="KW-1185">Reference proteome</keyword>
<dbReference type="InterPro" id="IPR029021">
    <property type="entry name" value="Prot-tyrosine_phosphatase-like"/>
</dbReference>
<dbReference type="Pfam" id="PF04273">
    <property type="entry name" value="BLH_phosphatase"/>
    <property type="match status" value="1"/>
</dbReference>
<evidence type="ECO:0000313" key="3">
    <source>
        <dbReference type="Proteomes" id="UP000193623"/>
    </source>
</evidence>
<dbReference type="NCBIfam" id="TIGR01244">
    <property type="entry name" value="TIGR01244 family sulfur transferase"/>
    <property type="match status" value="1"/>
</dbReference>
<evidence type="ECO:0000259" key="1">
    <source>
        <dbReference type="Pfam" id="PF04273"/>
    </source>
</evidence>
<dbReference type="AlphaFoldDB" id="A0A1Y5TFK5"/>
<gene>
    <name evidence="2" type="primary">blh</name>
    <name evidence="2" type="ORF">PSJ8397_03242</name>
</gene>
<organism evidence="2 3">
    <name type="scientific">Pseudooctadecabacter jejudonensis</name>
    <dbReference type="NCBI Taxonomy" id="1391910"/>
    <lineage>
        <taxon>Bacteria</taxon>
        <taxon>Pseudomonadati</taxon>
        <taxon>Pseudomonadota</taxon>
        <taxon>Alphaproteobacteria</taxon>
        <taxon>Rhodobacterales</taxon>
        <taxon>Paracoccaceae</taxon>
        <taxon>Pseudooctadecabacter</taxon>
    </lineage>
</organism>
<keyword evidence="2" id="KW-0378">Hydrolase</keyword>
<dbReference type="EMBL" id="FWFT01000006">
    <property type="protein sequence ID" value="SLN60745.1"/>
    <property type="molecule type" value="Genomic_DNA"/>
</dbReference>
<reference evidence="2 3" key="1">
    <citation type="submission" date="2017-03" db="EMBL/GenBank/DDBJ databases">
        <authorList>
            <person name="Afonso C.L."/>
            <person name="Miller P.J."/>
            <person name="Scott M.A."/>
            <person name="Spackman E."/>
            <person name="Goraichik I."/>
            <person name="Dimitrov K.M."/>
            <person name="Suarez D.L."/>
            <person name="Swayne D.E."/>
        </authorList>
    </citation>
    <scope>NUCLEOTIDE SEQUENCE [LARGE SCALE GENOMIC DNA]</scope>
    <source>
        <strain evidence="2 3">CECT 8397</strain>
    </source>
</reference>
<dbReference type="InterPro" id="IPR005939">
    <property type="entry name" value="BLH_phosphatase-like"/>
</dbReference>
<feature type="domain" description="Beta-lactamase hydrolase-like protein phosphatase-like" evidence="1">
    <location>
        <begin position="1"/>
        <end position="108"/>
    </location>
</feature>